<feature type="domain" description="DUF2134" evidence="2">
    <location>
        <begin position="63"/>
        <end position="154"/>
    </location>
</feature>
<accession>A0A923G0L2</accession>
<sequence>MVVRSVVRQRGAIGLMAAITLGMALLFMLLVVDSGRLYLEQRKLQRIADMAALEALNGGGSCVAGVADANALARRAALRNGHADSPDRTLLVECGSVKAAANGIRAFTVDPQQTQAIRVTATHQVATSIAAGVWALADGNGLQSKTRLQAQATAGRTGPALARLSIRSSLLTINTAKSDQLNKLLGALLGTQINLGVAQWQGLLDADLNLLRFLDALAIEAKVAAGNYTDLLNKTLKVGDVLDVMAEVAAQDNPLVNVSGLVDLAVAGKDAGGIVLGELLNIQNGGTNAGLDATLQVLQLVQGTIQLANSKHAVETTLPVSVLGLANITTRLKIIEPPQFSALGDPSLAQANPMAAGQIYVRTAQTRILIQVNLGPLLGGLNLGIIQLVPSPSLDVGLEVASASSHVRGYDCSSASSKRLRVKNDGAAAKVMIGTIDNSKFFSNQPVTASPLVLLRVPLLGLDVGLGANSPVFSQAETYDYLKPPNIDQSPPASRTMDTKNIVASLGATLGGLELSPQIPLVSALLNIITGLIGGLLGSLLDPLVNNLLALLGIDLNAVTIDAHLSCQSGRPELLI</sequence>
<dbReference type="Pfam" id="PF13400">
    <property type="entry name" value="Tad"/>
    <property type="match status" value="1"/>
</dbReference>
<dbReference type="AlphaFoldDB" id="A0A923G0L2"/>
<dbReference type="Pfam" id="PF09977">
    <property type="entry name" value="Tad_C"/>
    <property type="match status" value="1"/>
</dbReference>
<comment type="caution">
    <text evidence="4">The sequence shown here is derived from an EMBL/GenBank/DDBJ whole genome shotgun (WGS) entry which is preliminary data.</text>
</comment>
<keyword evidence="1" id="KW-0812">Transmembrane</keyword>
<dbReference type="EMBL" id="JABWRE020000002">
    <property type="protein sequence ID" value="MBV4539278.1"/>
    <property type="molecule type" value="Genomic_DNA"/>
</dbReference>
<dbReference type="Proteomes" id="UP000599879">
    <property type="component" value="Unassembled WGS sequence"/>
</dbReference>
<dbReference type="InterPro" id="IPR028087">
    <property type="entry name" value="Tad_N"/>
</dbReference>
<proteinExistence type="predicted"/>
<evidence type="ECO:0000313" key="5">
    <source>
        <dbReference type="EMBL" id="MBV4539278.1"/>
    </source>
</evidence>
<evidence type="ECO:0008006" key="6">
    <source>
        <dbReference type="Google" id="ProtNLM"/>
    </source>
</evidence>
<evidence type="ECO:0000259" key="3">
    <source>
        <dbReference type="Pfam" id="PF13400"/>
    </source>
</evidence>
<dbReference type="RefSeq" id="WP_186555507.1">
    <property type="nucleotide sequence ID" value="NZ_JABWRE020000002.1"/>
</dbReference>
<keyword evidence="1" id="KW-1133">Transmembrane helix</keyword>
<dbReference type="EMBL" id="JABWRE010000010">
    <property type="protein sequence ID" value="MBC3441946.1"/>
    <property type="molecule type" value="Genomic_DNA"/>
</dbReference>
<evidence type="ECO:0000259" key="2">
    <source>
        <dbReference type="Pfam" id="PF09977"/>
    </source>
</evidence>
<evidence type="ECO:0000313" key="4">
    <source>
        <dbReference type="EMBL" id="MBC3441946.1"/>
    </source>
</evidence>
<gene>
    <name evidence="5" type="ORF">HU737_025285</name>
    <name evidence="4" type="ORF">HU737_14745</name>
</gene>
<evidence type="ECO:0000256" key="1">
    <source>
        <dbReference type="SAM" id="Phobius"/>
    </source>
</evidence>
<name>A0A923G0L2_9PSED</name>
<reference evidence="4" key="2">
    <citation type="submission" date="2020-07" db="EMBL/GenBank/DDBJ databases">
        <authorList>
            <person name="Lood C."/>
            <person name="Girard L."/>
        </authorList>
    </citation>
    <scope>NUCLEOTIDE SEQUENCE</scope>
    <source>
        <strain evidence="4">SWRI10</strain>
    </source>
</reference>
<protein>
    <recommendedName>
        <fullName evidence="6">Flp pilus-assembly TadG-like N-terminal domain-containing protein</fullName>
    </recommendedName>
</protein>
<keyword evidence="1" id="KW-0472">Membrane</keyword>
<feature type="transmembrane region" description="Helical" evidence="1">
    <location>
        <begin position="12"/>
        <end position="32"/>
    </location>
</feature>
<organism evidence="4">
    <name type="scientific">Pseudomonas urmiensis</name>
    <dbReference type="NCBI Taxonomy" id="2745493"/>
    <lineage>
        <taxon>Bacteria</taxon>
        <taxon>Pseudomonadati</taxon>
        <taxon>Pseudomonadota</taxon>
        <taxon>Gammaproteobacteria</taxon>
        <taxon>Pseudomonadales</taxon>
        <taxon>Pseudomonadaceae</taxon>
        <taxon>Pseudomonas</taxon>
    </lineage>
</organism>
<reference evidence="5" key="3">
    <citation type="submission" date="2021-06" db="EMBL/GenBank/DDBJ databases">
        <title>Updating the genus Pseudomonas: Description of 43 new species and partition of the Pseudomonas putida group.</title>
        <authorList>
            <person name="Girard L."/>
            <person name="Lood C."/>
            <person name="Vandamme P."/>
            <person name="Rokni-Zadeh H."/>
            <person name="Van Noort V."/>
            <person name="Hofte M."/>
            <person name="Lavigne R."/>
            <person name="De Mot R."/>
        </authorList>
    </citation>
    <scope>NUCLEOTIDE SEQUENCE</scope>
    <source>
        <strain evidence="5">SWRI10</strain>
    </source>
</reference>
<feature type="domain" description="Putative Flp pilus-assembly TadG-like N-terminal" evidence="3">
    <location>
        <begin position="11"/>
        <end position="55"/>
    </location>
</feature>
<reference evidence="4" key="1">
    <citation type="journal article" date="2020" name="Microorganisms">
        <title>Reliable Identification of Environmental Pseudomonas Isolates Using the rpoD Gene.</title>
        <authorList>
            <consortium name="The Broad Institute Genome Sequencing Platform"/>
            <person name="Girard L."/>
            <person name="Lood C."/>
            <person name="Rokni-Zadeh H."/>
            <person name="van Noort V."/>
            <person name="Lavigne R."/>
            <person name="De Mot R."/>
        </authorList>
    </citation>
    <scope>NUCLEOTIDE SEQUENCE</scope>
    <source>
        <strain evidence="4">SWRI10</strain>
    </source>
</reference>
<dbReference type="InterPro" id="IPR018705">
    <property type="entry name" value="DUF2134_membrane"/>
</dbReference>